<dbReference type="GeneID" id="41591622"/>
<dbReference type="AlphaFoldDB" id="A0A1W6K2G5"/>
<sequence length="92" mass="10825">MVKLINWKKASKEEKNNAKSLLKDNYDVIIILKPNSFIEYIKSHDLDTNDQIIIRREKKTSLYKEINRLASEKFTIKVVVLDDYAKALLRIS</sequence>
<accession>A0A1W6K2G5</accession>
<protein>
    <submittedName>
        <fullName evidence="1">Uncharacterized protein</fullName>
    </submittedName>
</protein>
<evidence type="ECO:0000313" key="2">
    <source>
        <dbReference type="Proteomes" id="UP000193404"/>
    </source>
</evidence>
<name>A0A1W6K2G5_9CREN</name>
<evidence type="ECO:0000313" key="1">
    <source>
        <dbReference type="EMBL" id="ARM76634.1"/>
    </source>
</evidence>
<keyword evidence="2" id="KW-1185">Reference proteome</keyword>
<dbReference type="RefSeq" id="WP_148692425.1">
    <property type="nucleotide sequence ID" value="NZ_CP020477.1"/>
</dbReference>
<gene>
    <name evidence="1" type="ORF">B6F84_11820</name>
</gene>
<reference evidence="1 2" key="1">
    <citation type="submission" date="2017-03" db="EMBL/GenBank/DDBJ databases">
        <title>Sulfur activation and transportation mechanism of thermophilic Archaea Acidianus manzaensis YN-25.</title>
        <authorList>
            <person name="Ma Y."/>
            <person name="Yang Y."/>
            <person name="Xia J."/>
        </authorList>
    </citation>
    <scope>NUCLEOTIDE SEQUENCE [LARGE SCALE GENOMIC DNA]</scope>
    <source>
        <strain evidence="1 2">YN-25</strain>
    </source>
</reference>
<dbReference type="Proteomes" id="UP000193404">
    <property type="component" value="Chromosome"/>
</dbReference>
<dbReference type="EMBL" id="CP020477">
    <property type="protein sequence ID" value="ARM76634.1"/>
    <property type="molecule type" value="Genomic_DNA"/>
</dbReference>
<organism evidence="1 2">
    <name type="scientific">Acidianus manzaensis</name>
    <dbReference type="NCBI Taxonomy" id="282676"/>
    <lineage>
        <taxon>Archaea</taxon>
        <taxon>Thermoproteota</taxon>
        <taxon>Thermoprotei</taxon>
        <taxon>Sulfolobales</taxon>
        <taxon>Sulfolobaceae</taxon>
        <taxon>Acidianus</taxon>
    </lineage>
</organism>
<dbReference type="KEGG" id="aman:B6F84_11820"/>
<dbReference type="OrthoDB" id="34524at2157"/>
<proteinExistence type="predicted"/>